<sequence length="777" mass="85436">MAGMDTNQLSWLEILGLREPKDGEWKLVRAAQLRELSGNSLLPMAAVLLATISAFIQFWGTVPRSLMLAWLVLLIATTISIFSARAHNLAREGGARRADLMRAATNCAILGFFWSVPPLFYAQYGNLEQILTIAAFSLALMGAAALMLTAVPLAGMVLSTLIGLSLSFMLFRLGFILLSALTVSYTLCLAYTILTNGRAVITRLRNDITLDEQRDMVNLLLRQEDATTSDWIWQIDSRKCITDPSPRFAMAAAMDPELLDGMPFFRLLAGPEWENGDVSEDVRALIDAIQRGRTFSERALPVSVAGVQRWWKISGTPRLRGDRHVIGYRGVISDVTDRQAVERRTHRMAHFDTLTGLPNRAYSNELLRDRIVRSAEANVYCAFLMIDLDRFKSVNDTLGHPIGDKLLEQVAKRLEGILAPGDKCGRLGGDEFAMIIADSASATDLDRRAREIIVALSAPYHVADHILHIGASIGSAMYPKDGRTASTLLRNADLALYKSKESGRGVHYAYEPAMLQKAEERRAIESALRQALENGELHLVYQPVVTLASKEIAGFEALLRWTSAELGEVPPEKFIPIAEETRLIDPIGEWVFRNACAEAVTWPENYRLAVNLSSGQLRNPRLCTAIVSALSQSGLAPHRLEVETTEAILSNDSDQPIKTFEQLRGLGVTVALDDFGTGYSTLGFIGRTRFSSIKIDKSFIRNAESGSKTSIAVIRAVIAMADSLGIATIAEGVENDQQFKLAERLGCAQVQGYFVDRPMSASEVHTLIGDPRDEAAA</sequence>
<evidence type="ECO:0000313" key="5">
    <source>
        <dbReference type="EMBL" id="MBC2777216.1"/>
    </source>
</evidence>
<feature type="transmembrane region" description="Helical" evidence="1">
    <location>
        <begin position="103"/>
        <end position="124"/>
    </location>
</feature>
<dbReference type="Gene3D" id="3.30.70.270">
    <property type="match status" value="1"/>
</dbReference>
<dbReference type="PANTHER" id="PTHR44757:SF2">
    <property type="entry name" value="BIOFILM ARCHITECTURE MAINTENANCE PROTEIN MBAA"/>
    <property type="match status" value="1"/>
</dbReference>
<dbReference type="InterPro" id="IPR035965">
    <property type="entry name" value="PAS-like_dom_sf"/>
</dbReference>
<dbReference type="SMART" id="SM00052">
    <property type="entry name" value="EAL"/>
    <property type="match status" value="1"/>
</dbReference>
<dbReference type="SUPFAM" id="SSF55785">
    <property type="entry name" value="PYP-like sensor domain (PAS domain)"/>
    <property type="match status" value="1"/>
</dbReference>
<protein>
    <submittedName>
        <fullName evidence="5">EAL domain-containing protein</fullName>
    </submittedName>
</protein>
<dbReference type="CDD" id="cd01948">
    <property type="entry name" value="EAL"/>
    <property type="match status" value="1"/>
</dbReference>
<evidence type="ECO:0000259" key="2">
    <source>
        <dbReference type="PROSITE" id="PS50113"/>
    </source>
</evidence>
<keyword evidence="1" id="KW-1133">Transmembrane helix</keyword>
<dbReference type="SMART" id="SM00267">
    <property type="entry name" value="GGDEF"/>
    <property type="match status" value="1"/>
</dbReference>
<proteinExistence type="predicted"/>
<dbReference type="Gene3D" id="3.20.20.450">
    <property type="entry name" value="EAL domain"/>
    <property type="match status" value="1"/>
</dbReference>
<dbReference type="AlphaFoldDB" id="A0A842HVU0"/>
<keyword evidence="1" id="KW-0472">Membrane</keyword>
<name>A0A842HVU0_9SPHN</name>
<dbReference type="InterPro" id="IPR035919">
    <property type="entry name" value="EAL_sf"/>
</dbReference>
<dbReference type="SUPFAM" id="SSF141868">
    <property type="entry name" value="EAL domain-like"/>
    <property type="match status" value="1"/>
</dbReference>
<dbReference type="InterPro" id="IPR000700">
    <property type="entry name" value="PAS-assoc_C"/>
</dbReference>
<accession>A0A842HVU0</accession>
<dbReference type="InterPro" id="IPR000160">
    <property type="entry name" value="GGDEF_dom"/>
</dbReference>
<dbReference type="Gene3D" id="3.30.450.20">
    <property type="entry name" value="PAS domain"/>
    <property type="match status" value="1"/>
</dbReference>
<evidence type="ECO:0000259" key="3">
    <source>
        <dbReference type="PROSITE" id="PS50883"/>
    </source>
</evidence>
<keyword evidence="6" id="KW-1185">Reference proteome</keyword>
<dbReference type="InterPro" id="IPR052155">
    <property type="entry name" value="Biofilm_reg_signaling"/>
</dbReference>
<feature type="transmembrane region" description="Helical" evidence="1">
    <location>
        <begin position="170"/>
        <end position="194"/>
    </location>
</feature>
<dbReference type="InterPro" id="IPR001633">
    <property type="entry name" value="EAL_dom"/>
</dbReference>
<dbReference type="SUPFAM" id="SSF55073">
    <property type="entry name" value="Nucleotide cyclase"/>
    <property type="match status" value="1"/>
</dbReference>
<feature type="transmembrane region" description="Helical" evidence="1">
    <location>
        <begin position="41"/>
        <end position="59"/>
    </location>
</feature>
<dbReference type="NCBIfam" id="TIGR00254">
    <property type="entry name" value="GGDEF"/>
    <property type="match status" value="1"/>
</dbReference>
<keyword evidence="1" id="KW-0812">Transmembrane</keyword>
<dbReference type="PROSITE" id="PS50887">
    <property type="entry name" value="GGDEF"/>
    <property type="match status" value="1"/>
</dbReference>
<feature type="domain" description="EAL" evidence="3">
    <location>
        <begin position="521"/>
        <end position="772"/>
    </location>
</feature>
<dbReference type="InterPro" id="IPR029787">
    <property type="entry name" value="Nucleotide_cyclase"/>
</dbReference>
<gene>
    <name evidence="5" type="ORF">H6P80_06240</name>
</gene>
<evidence type="ECO:0000259" key="4">
    <source>
        <dbReference type="PROSITE" id="PS50887"/>
    </source>
</evidence>
<dbReference type="PROSITE" id="PS50883">
    <property type="entry name" value="EAL"/>
    <property type="match status" value="1"/>
</dbReference>
<dbReference type="EMBL" id="JACJVJ010000001">
    <property type="protein sequence ID" value="MBC2777216.1"/>
    <property type="molecule type" value="Genomic_DNA"/>
</dbReference>
<organism evidence="5 6">
    <name type="scientific">Parasphingopyxis marina</name>
    <dbReference type="NCBI Taxonomy" id="2761622"/>
    <lineage>
        <taxon>Bacteria</taxon>
        <taxon>Pseudomonadati</taxon>
        <taxon>Pseudomonadota</taxon>
        <taxon>Alphaproteobacteria</taxon>
        <taxon>Sphingomonadales</taxon>
        <taxon>Sphingomonadaceae</taxon>
        <taxon>Parasphingopyxis</taxon>
    </lineage>
</organism>
<feature type="transmembrane region" description="Helical" evidence="1">
    <location>
        <begin position="65"/>
        <end position="82"/>
    </location>
</feature>
<dbReference type="CDD" id="cd00130">
    <property type="entry name" value="PAS"/>
    <property type="match status" value="1"/>
</dbReference>
<dbReference type="InterPro" id="IPR043128">
    <property type="entry name" value="Rev_trsase/Diguanyl_cyclase"/>
</dbReference>
<feature type="transmembrane region" description="Helical" evidence="1">
    <location>
        <begin position="130"/>
        <end position="158"/>
    </location>
</feature>
<dbReference type="Pfam" id="PF00990">
    <property type="entry name" value="GGDEF"/>
    <property type="match status" value="1"/>
</dbReference>
<feature type="domain" description="PAC" evidence="2">
    <location>
        <begin position="293"/>
        <end position="347"/>
    </location>
</feature>
<dbReference type="Pfam" id="PF00563">
    <property type="entry name" value="EAL"/>
    <property type="match status" value="1"/>
</dbReference>
<evidence type="ECO:0000256" key="1">
    <source>
        <dbReference type="SAM" id="Phobius"/>
    </source>
</evidence>
<feature type="domain" description="GGDEF" evidence="4">
    <location>
        <begin position="379"/>
        <end position="512"/>
    </location>
</feature>
<dbReference type="CDD" id="cd01949">
    <property type="entry name" value="GGDEF"/>
    <property type="match status" value="1"/>
</dbReference>
<dbReference type="Proteomes" id="UP000564378">
    <property type="component" value="Unassembled WGS sequence"/>
</dbReference>
<reference evidence="5 6" key="1">
    <citation type="submission" date="2020-08" db="EMBL/GenBank/DDBJ databases">
        <title>Draft genome sequence of Parasphingopyxis sp. GrpM-11.</title>
        <authorList>
            <person name="Oh J."/>
            <person name="Roh D.-H."/>
        </authorList>
    </citation>
    <scope>NUCLEOTIDE SEQUENCE [LARGE SCALE GENOMIC DNA]</scope>
    <source>
        <strain evidence="5 6">GrpM-11</strain>
    </source>
</reference>
<dbReference type="RefSeq" id="WP_185800440.1">
    <property type="nucleotide sequence ID" value="NZ_JACJVJ010000001.1"/>
</dbReference>
<dbReference type="PANTHER" id="PTHR44757">
    <property type="entry name" value="DIGUANYLATE CYCLASE DGCP"/>
    <property type="match status" value="1"/>
</dbReference>
<evidence type="ECO:0000313" key="6">
    <source>
        <dbReference type="Proteomes" id="UP000564378"/>
    </source>
</evidence>
<comment type="caution">
    <text evidence="5">The sequence shown here is derived from an EMBL/GenBank/DDBJ whole genome shotgun (WGS) entry which is preliminary data.</text>
</comment>
<dbReference type="PROSITE" id="PS50113">
    <property type="entry name" value="PAC"/>
    <property type="match status" value="1"/>
</dbReference>
<dbReference type="InterPro" id="IPR000014">
    <property type="entry name" value="PAS"/>
</dbReference>